<evidence type="ECO:0000256" key="4">
    <source>
        <dbReference type="RuleBase" id="RU363019"/>
    </source>
</evidence>
<keyword evidence="7" id="KW-1185">Reference proteome</keyword>
<dbReference type="CDD" id="cd01920">
    <property type="entry name" value="cyclophilin_EcCYP_like"/>
    <property type="match status" value="1"/>
</dbReference>
<evidence type="ECO:0000256" key="2">
    <source>
        <dbReference type="ARBA" id="ARBA00023110"/>
    </source>
</evidence>
<dbReference type="EC" id="5.2.1.8" evidence="4"/>
<organism evidence="6 7">
    <name type="scientific">Shewanella holmiensis</name>
    <dbReference type="NCBI Taxonomy" id="2952222"/>
    <lineage>
        <taxon>Bacteria</taxon>
        <taxon>Pseudomonadati</taxon>
        <taxon>Pseudomonadota</taxon>
        <taxon>Gammaproteobacteria</taxon>
        <taxon>Alteromonadales</taxon>
        <taxon>Shewanellaceae</taxon>
        <taxon>Shewanella</taxon>
    </lineage>
</organism>
<keyword evidence="4" id="KW-0732">Signal</keyword>
<feature type="chain" id="PRO_5041014836" description="Peptidyl-prolyl cis-trans isomerase" evidence="4">
    <location>
        <begin position="25"/>
        <end position="199"/>
    </location>
</feature>
<comment type="catalytic activity">
    <reaction evidence="4">
        <text>[protein]-peptidylproline (omega=180) = [protein]-peptidylproline (omega=0)</text>
        <dbReference type="Rhea" id="RHEA:16237"/>
        <dbReference type="Rhea" id="RHEA-COMP:10747"/>
        <dbReference type="Rhea" id="RHEA-COMP:10748"/>
        <dbReference type="ChEBI" id="CHEBI:83833"/>
        <dbReference type="ChEBI" id="CHEBI:83834"/>
        <dbReference type="EC" id="5.2.1.8"/>
    </reaction>
</comment>
<keyword evidence="3 4" id="KW-0413">Isomerase</keyword>
<dbReference type="InterPro" id="IPR044665">
    <property type="entry name" value="E_coli_cyclophilin_A-like"/>
</dbReference>
<name>A0A9X2WKA7_9GAMM</name>
<comment type="function">
    <text evidence="4">PPIases accelerate the folding of proteins. It catalyzes the cis-trans isomerization of proline imidic peptide bonds in oligopeptides.</text>
</comment>
<keyword evidence="2 4" id="KW-0697">Rotamase</keyword>
<comment type="similarity">
    <text evidence="1 4">Belongs to the cyclophilin-type PPIase family.</text>
</comment>
<dbReference type="Pfam" id="PF00160">
    <property type="entry name" value="Pro_isomerase"/>
    <property type="match status" value="1"/>
</dbReference>
<gene>
    <name evidence="6" type="ORF">NE535_03965</name>
</gene>
<dbReference type="InterPro" id="IPR002130">
    <property type="entry name" value="Cyclophilin-type_PPIase_dom"/>
</dbReference>
<dbReference type="SUPFAM" id="SSF50891">
    <property type="entry name" value="Cyclophilin-like"/>
    <property type="match status" value="1"/>
</dbReference>
<reference evidence="6" key="1">
    <citation type="journal article" date="2023" name="Int. J. Syst. Evol. Microbiol.">
        <title>&lt;i&gt;Shewanella septentrionalis&lt;/i&gt; sp. nov. and &lt;i&gt;Shewanella holmiensis&lt;/i&gt; sp. nov., isolated from Baltic Sea water and sediments.</title>
        <authorList>
            <person name="Martin-Rodriguez A.J."/>
            <person name="Thorell K."/>
            <person name="Joffre E."/>
            <person name="Jensie-Markopoulos S."/>
            <person name="Moore E.R.B."/>
            <person name="Sjoling A."/>
        </authorList>
    </citation>
    <scope>NUCLEOTIDE SEQUENCE</scope>
    <source>
        <strain evidence="6">SP1S2-7</strain>
    </source>
</reference>
<dbReference type="InterPro" id="IPR029000">
    <property type="entry name" value="Cyclophilin-like_dom_sf"/>
</dbReference>
<dbReference type="RefSeq" id="WP_261297386.1">
    <property type="nucleotide sequence ID" value="NZ_JAMTCD010000003.1"/>
</dbReference>
<feature type="signal peptide" evidence="4">
    <location>
        <begin position="1"/>
        <end position="24"/>
    </location>
</feature>
<dbReference type="PROSITE" id="PS50072">
    <property type="entry name" value="CSA_PPIASE_2"/>
    <property type="match status" value="1"/>
</dbReference>
<sequence length="199" mass="21749">MFARLNAIIAVVAIVLISLSHAQAAVDIQPDTLYPKVAFDTSMGKIVVELDRTRAPRTVDNFLTYVVKGEYNNTIFHRVIAEFVVQGGGLTPALAELPSTDAVVNESGNGLSNGLGTIAMARDNDPHSATRQFYFNVGDNKKLDPSKRRWGYTVFGEVVEGMDVLEAISLVPTEHNKTLNWPDVPVNQVILNKATLLAR</sequence>
<proteinExistence type="inferred from homology"/>
<dbReference type="AlphaFoldDB" id="A0A9X2WKA7"/>
<accession>A0A9X2WKA7</accession>
<evidence type="ECO:0000313" key="6">
    <source>
        <dbReference type="EMBL" id="MCT7940957.1"/>
    </source>
</evidence>
<feature type="domain" description="PPIase cyclophilin-type" evidence="5">
    <location>
        <begin position="33"/>
        <end position="196"/>
    </location>
</feature>
<evidence type="ECO:0000256" key="1">
    <source>
        <dbReference type="ARBA" id="ARBA00007365"/>
    </source>
</evidence>
<dbReference type="PRINTS" id="PR00153">
    <property type="entry name" value="CSAPPISMRASE"/>
</dbReference>
<dbReference type="PROSITE" id="PS00170">
    <property type="entry name" value="CSA_PPIASE_1"/>
    <property type="match status" value="1"/>
</dbReference>
<evidence type="ECO:0000313" key="7">
    <source>
        <dbReference type="Proteomes" id="UP001155546"/>
    </source>
</evidence>
<dbReference type="GO" id="GO:0003755">
    <property type="term" value="F:peptidyl-prolyl cis-trans isomerase activity"/>
    <property type="evidence" value="ECO:0007669"/>
    <property type="project" value="UniProtKB-UniRule"/>
</dbReference>
<evidence type="ECO:0000259" key="5">
    <source>
        <dbReference type="PROSITE" id="PS50072"/>
    </source>
</evidence>
<protein>
    <recommendedName>
        <fullName evidence="4">Peptidyl-prolyl cis-trans isomerase</fullName>
        <shortName evidence="4">PPIase</shortName>
        <ecNumber evidence="4">5.2.1.8</ecNumber>
    </recommendedName>
</protein>
<dbReference type="Proteomes" id="UP001155546">
    <property type="component" value="Unassembled WGS sequence"/>
</dbReference>
<evidence type="ECO:0000256" key="3">
    <source>
        <dbReference type="ARBA" id="ARBA00023235"/>
    </source>
</evidence>
<dbReference type="GO" id="GO:0006457">
    <property type="term" value="P:protein folding"/>
    <property type="evidence" value="ECO:0007669"/>
    <property type="project" value="InterPro"/>
</dbReference>
<dbReference type="EMBL" id="JAMTCD010000003">
    <property type="protein sequence ID" value="MCT7940957.1"/>
    <property type="molecule type" value="Genomic_DNA"/>
</dbReference>
<comment type="caution">
    <text evidence="6">The sequence shown here is derived from an EMBL/GenBank/DDBJ whole genome shotgun (WGS) entry which is preliminary data.</text>
</comment>
<dbReference type="Gene3D" id="2.40.100.10">
    <property type="entry name" value="Cyclophilin-like"/>
    <property type="match status" value="1"/>
</dbReference>
<dbReference type="PANTHER" id="PTHR43246">
    <property type="entry name" value="PEPTIDYL-PROLYL CIS-TRANS ISOMERASE CYP38, CHLOROPLASTIC"/>
    <property type="match status" value="1"/>
</dbReference>
<dbReference type="InterPro" id="IPR020892">
    <property type="entry name" value="Cyclophilin-type_PPIase_CS"/>
</dbReference>